<feature type="binding site" evidence="3">
    <location>
        <position position="12"/>
    </location>
    <ligand>
        <name>Zn(2+)</name>
        <dbReference type="ChEBI" id="CHEBI:29105"/>
    </ligand>
</feature>
<feature type="binding site" evidence="3">
    <location>
        <position position="31"/>
    </location>
    <ligand>
        <name>Zn(2+)</name>
        <dbReference type="ChEBI" id="CHEBI:29105"/>
    </ligand>
</feature>
<feature type="binding site" evidence="3">
    <location>
        <position position="27"/>
    </location>
    <ligand>
        <name>Zn(2+)</name>
        <dbReference type="ChEBI" id="CHEBI:29105"/>
    </ligand>
</feature>
<keyword evidence="1 3" id="KW-0479">Metal-binding</keyword>
<dbReference type="PANTHER" id="PTHR36150:SF1">
    <property type="entry name" value="DNA GYRASE INHIBITOR YACG"/>
    <property type="match status" value="1"/>
</dbReference>
<dbReference type="InterPro" id="IPR005584">
    <property type="entry name" value="DNA_gyrase_inhibitor_YacG"/>
</dbReference>
<keyword evidence="6" id="KW-1185">Reference proteome</keyword>
<feature type="binding site" evidence="3">
    <location>
        <position position="15"/>
    </location>
    <ligand>
        <name>Zn(2+)</name>
        <dbReference type="ChEBI" id="CHEBI:29105"/>
    </ligand>
</feature>
<accession>A0ABU4RNN3</accession>
<dbReference type="Pfam" id="PF03884">
    <property type="entry name" value="YacG"/>
    <property type="match status" value="1"/>
</dbReference>
<sequence>MSSRAPAGGKSCPICGKPAAPDHRPFCSTRCADVDLNRWLSGAYRVETDEPPSDATSSLQEGEEASGQAPRRFL</sequence>
<evidence type="ECO:0000313" key="6">
    <source>
        <dbReference type="Proteomes" id="UP001274321"/>
    </source>
</evidence>
<feature type="region of interest" description="Disordered" evidence="4">
    <location>
        <begin position="1"/>
        <end position="21"/>
    </location>
</feature>
<dbReference type="InterPro" id="IPR013088">
    <property type="entry name" value="Znf_NHR/GATA"/>
</dbReference>
<dbReference type="Proteomes" id="UP001274321">
    <property type="component" value="Unassembled WGS sequence"/>
</dbReference>
<dbReference type="RefSeq" id="WP_319844579.1">
    <property type="nucleotide sequence ID" value="NZ_JAXAFJ010000005.1"/>
</dbReference>
<dbReference type="Gene3D" id="3.30.50.10">
    <property type="entry name" value="Erythroid Transcription Factor GATA-1, subunit A"/>
    <property type="match status" value="1"/>
</dbReference>
<gene>
    <name evidence="3 5" type="primary">yacG</name>
    <name evidence="5" type="ORF">SCD90_10270</name>
</gene>
<evidence type="ECO:0000256" key="1">
    <source>
        <dbReference type="ARBA" id="ARBA00022723"/>
    </source>
</evidence>
<dbReference type="SUPFAM" id="SSF57716">
    <property type="entry name" value="Glucocorticoid receptor-like (DNA-binding domain)"/>
    <property type="match status" value="1"/>
</dbReference>
<evidence type="ECO:0000256" key="3">
    <source>
        <dbReference type="HAMAP-Rule" id="MF_00649"/>
    </source>
</evidence>
<keyword evidence="2 3" id="KW-0862">Zinc</keyword>
<organism evidence="5 6">
    <name type="scientific">Terrihabitans rhizophilus</name>
    <dbReference type="NCBI Taxonomy" id="3092662"/>
    <lineage>
        <taxon>Bacteria</taxon>
        <taxon>Pseudomonadati</taxon>
        <taxon>Pseudomonadota</taxon>
        <taxon>Alphaproteobacteria</taxon>
        <taxon>Hyphomicrobiales</taxon>
        <taxon>Terrihabitans</taxon>
    </lineage>
</organism>
<comment type="function">
    <text evidence="3">Inhibits all the catalytic activities of DNA gyrase by preventing its interaction with DNA. Acts by binding directly to the C-terminal domain of GyrB, which probably disrupts DNA binding by the gyrase.</text>
</comment>
<comment type="caution">
    <text evidence="5">The sequence shown here is derived from an EMBL/GenBank/DDBJ whole genome shotgun (WGS) entry which is preliminary data.</text>
</comment>
<dbReference type="HAMAP" id="MF_00649">
    <property type="entry name" value="DNA_gyrase_inhibitor_YacG"/>
    <property type="match status" value="1"/>
</dbReference>
<comment type="subunit">
    <text evidence="3">Interacts with GyrB.</text>
</comment>
<feature type="region of interest" description="Disordered" evidence="4">
    <location>
        <begin position="45"/>
        <end position="74"/>
    </location>
</feature>
<dbReference type="EMBL" id="JAXAFJ010000005">
    <property type="protein sequence ID" value="MDX6806451.1"/>
    <property type="molecule type" value="Genomic_DNA"/>
</dbReference>
<proteinExistence type="inferred from homology"/>
<dbReference type="PANTHER" id="PTHR36150">
    <property type="entry name" value="DNA GYRASE INHIBITOR YACG"/>
    <property type="match status" value="1"/>
</dbReference>
<protein>
    <recommendedName>
        <fullName evidence="3">DNA gyrase inhibitor YacG</fullName>
    </recommendedName>
</protein>
<comment type="similarity">
    <text evidence="3">Belongs to the DNA gyrase inhibitor YacG family.</text>
</comment>
<evidence type="ECO:0000256" key="2">
    <source>
        <dbReference type="ARBA" id="ARBA00022833"/>
    </source>
</evidence>
<evidence type="ECO:0000256" key="4">
    <source>
        <dbReference type="SAM" id="MobiDB-lite"/>
    </source>
</evidence>
<reference evidence="5 6" key="1">
    <citation type="submission" date="2023-11" db="EMBL/GenBank/DDBJ databases">
        <authorList>
            <person name="Bao R."/>
        </authorList>
    </citation>
    <scope>NUCLEOTIDE SEQUENCE [LARGE SCALE GENOMIC DNA]</scope>
    <source>
        <strain evidence="5 6">PJ23</strain>
    </source>
</reference>
<evidence type="ECO:0000313" key="5">
    <source>
        <dbReference type="EMBL" id="MDX6806451.1"/>
    </source>
</evidence>
<comment type="cofactor">
    <cofactor evidence="3">
        <name>Zn(2+)</name>
        <dbReference type="ChEBI" id="CHEBI:29105"/>
    </cofactor>
    <text evidence="3">Binds 1 zinc ion.</text>
</comment>
<name>A0ABU4RNN3_9HYPH</name>